<evidence type="ECO:0000256" key="4">
    <source>
        <dbReference type="ARBA" id="ARBA00022801"/>
    </source>
</evidence>
<keyword evidence="4" id="KW-0378">Hydrolase</keyword>
<dbReference type="PANTHER" id="PTHR10190:SF16">
    <property type="entry name" value="DEVELOPMENTAL PROTEIN EYES ABSENT"/>
    <property type="match status" value="1"/>
</dbReference>
<gene>
    <name evidence="10" type="ORF">ZOSMA_85G00870</name>
</gene>
<dbReference type="GO" id="GO:0045739">
    <property type="term" value="P:positive regulation of DNA repair"/>
    <property type="evidence" value="ECO:0000318"/>
    <property type="project" value="GO_Central"/>
</dbReference>
<dbReference type="NCBIfam" id="TIGR01658">
    <property type="entry name" value="EYA-cons_domain"/>
    <property type="match status" value="1"/>
</dbReference>
<dbReference type="InterPro" id="IPR028472">
    <property type="entry name" value="EYA"/>
</dbReference>
<feature type="binding site" evidence="9">
    <location>
        <position position="16"/>
    </location>
    <ligand>
        <name>Mg(2+)</name>
        <dbReference type="ChEBI" id="CHEBI:18420"/>
    </ligand>
</feature>
<comment type="similarity">
    <text evidence="1">Belongs to the HAD-like hydrolase superfamily. EYA family.</text>
</comment>
<feature type="active site" description="Nucleophile" evidence="8">
    <location>
        <position position="14"/>
    </location>
</feature>
<accession>A0A0K9NNF0</accession>
<comment type="catalytic activity">
    <reaction evidence="7">
        <text>O-phospho-L-tyrosyl-[protein] + H2O = L-tyrosyl-[protein] + phosphate</text>
        <dbReference type="Rhea" id="RHEA:10684"/>
        <dbReference type="Rhea" id="RHEA-COMP:10136"/>
        <dbReference type="Rhea" id="RHEA-COMP:20101"/>
        <dbReference type="ChEBI" id="CHEBI:15377"/>
        <dbReference type="ChEBI" id="CHEBI:43474"/>
        <dbReference type="ChEBI" id="CHEBI:46858"/>
        <dbReference type="ChEBI" id="CHEBI:61978"/>
        <dbReference type="EC" id="3.1.3.48"/>
    </reaction>
</comment>
<feature type="active site" description="Proton donor" evidence="8">
    <location>
        <position position="16"/>
    </location>
</feature>
<keyword evidence="11" id="KW-1185">Reference proteome</keyword>
<evidence type="ECO:0000256" key="7">
    <source>
        <dbReference type="ARBA" id="ARBA00051722"/>
    </source>
</evidence>
<dbReference type="STRING" id="29655.A0A0K9NNF0"/>
<evidence type="ECO:0000256" key="9">
    <source>
        <dbReference type="PIRSR" id="PIRSR628472-2"/>
    </source>
</evidence>
<dbReference type="InterPro" id="IPR006545">
    <property type="entry name" value="EYA_dom"/>
</dbReference>
<keyword evidence="5 9" id="KW-0460">Magnesium</keyword>
<dbReference type="PANTHER" id="PTHR10190">
    <property type="entry name" value="EYES ABSENT"/>
    <property type="match status" value="1"/>
</dbReference>
<feature type="binding site" evidence="9">
    <location>
        <position position="250"/>
    </location>
    <ligand>
        <name>Mg(2+)</name>
        <dbReference type="ChEBI" id="CHEBI:18420"/>
    </ligand>
</feature>
<sequence length="485" mass="55844">MSNTEQNVNVYVWDMDETLVLLKSLLEGSFAKVYNGSKDLKRGMEIGKQWENSILQLCDDLFHYNHIEEYNMPFLEYLREHDDGRDLSDYDFSKDNFGFSHDNSFQRKLAYRFRDISQIYSKGLKSVLDEEKIKLWEDLYDATDIYTDRWLSSAKDFLKQLSCKAKDFGSQDTFSDSASNFNDINCQTINVLVTNGSLIPSLAKCLLFRLDDPISYENVYSSWEVGKLQCFSWIKEKYGGPSVRFCAIGDGSEECVAAEKMRWPFVSIDIDPKGTHRFPGLQTKTLRFYMDVIYGEQPKHENDKDNNLPSCVIFNVMGKSWKTFRLQDVASKDFLKQLSCKAKDFGSQDTFSDSASNFNDINCQTINVLVTNGSLIPSLAKCLLFRLDDPISYENVYSSWEVGKLQCFSWIKEKYGGPSVRFCAIGDGSEECVAAEKMRWPFVSIDIDPKGTHRFPGLQTKTLRFYMDVIYGEQPKHENDKDNKS</sequence>
<proteinExistence type="inferred from homology"/>
<comment type="caution">
    <text evidence="10">The sequence shown here is derived from an EMBL/GenBank/DDBJ whole genome shotgun (WGS) entry which is preliminary data.</text>
</comment>
<dbReference type="GO" id="GO:0005634">
    <property type="term" value="C:nucleus"/>
    <property type="evidence" value="ECO:0000318"/>
    <property type="project" value="GO_Central"/>
</dbReference>
<evidence type="ECO:0000313" key="11">
    <source>
        <dbReference type="Proteomes" id="UP000036987"/>
    </source>
</evidence>
<evidence type="ECO:0000256" key="8">
    <source>
        <dbReference type="PIRSR" id="PIRSR628472-1"/>
    </source>
</evidence>
<organism evidence="10 11">
    <name type="scientific">Zostera marina</name>
    <name type="common">Eelgrass</name>
    <dbReference type="NCBI Taxonomy" id="29655"/>
    <lineage>
        <taxon>Eukaryota</taxon>
        <taxon>Viridiplantae</taxon>
        <taxon>Streptophyta</taxon>
        <taxon>Embryophyta</taxon>
        <taxon>Tracheophyta</taxon>
        <taxon>Spermatophyta</taxon>
        <taxon>Magnoliopsida</taxon>
        <taxon>Liliopsida</taxon>
        <taxon>Zosteraceae</taxon>
        <taxon>Zostera</taxon>
    </lineage>
</organism>
<evidence type="ECO:0000256" key="6">
    <source>
        <dbReference type="ARBA" id="ARBA00022912"/>
    </source>
</evidence>
<evidence type="ECO:0000256" key="1">
    <source>
        <dbReference type="ARBA" id="ARBA00010501"/>
    </source>
</evidence>
<dbReference type="AlphaFoldDB" id="A0A0K9NNF0"/>
<evidence type="ECO:0000256" key="2">
    <source>
        <dbReference type="ARBA" id="ARBA00013064"/>
    </source>
</evidence>
<evidence type="ECO:0000313" key="10">
    <source>
        <dbReference type="EMBL" id="KMZ57520.1"/>
    </source>
</evidence>
<evidence type="ECO:0000256" key="5">
    <source>
        <dbReference type="ARBA" id="ARBA00022842"/>
    </source>
</evidence>
<evidence type="ECO:0000256" key="3">
    <source>
        <dbReference type="ARBA" id="ARBA00022723"/>
    </source>
</evidence>
<dbReference type="EC" id="3.1.3.48" evidence="2"/>
<dbReference type="GO" id="GO:0030154">
    <property type="term" value="P:cell differentiation"/>
    <property type="evidence" value="ECO:0000318"/>
    <property type="project" value="GO_Central"/>
</dbReference>
<dbReference type="GO" id="GO:0046872">
    <property type="term" value="F:metal ion binding"/>
    <property type="evidence" value="ECO:0007669"/>
    <property type="project" value="UniProtKB-KW"/>
</dbReference>
<dbReference type="OrthoDB" id="167668at2759"/>
<feature type="binding site" evidence="9">
    <location>
        <position position="14"/>
    </location>
    <ligand>
        <name>Mg(2+)</name>
        <dbReference type="ChEBI" id="CHEBI:18420"/>
    </ligand>
</feature>
<reference evidence="11" key="1">
    <citation type="journal article" date="2016" name="Nature">
        <title>The genome of the seagrass Zostera marina reveals angiosperm adaptation to the sea.</title>
        <authorList>
            <person name="Olsen J.L."/>
            <person name="Rouze P."/>
            <person name="Verhelst B."/>
            <person name="Lin Y.-C."/>
            <person name="Bayer T."/>
            <person name="Collen J."/>
            <person name="Dattolo E."/>
            <person name="De Paoli E."/>
            <person name="Dittami S."/>
            <person name="Maumus F."/>
            <person name="Michel G."/>
            <person name="Kersting A."/>
            <person name="Lauritano C."/>
            <person name="Lohaus R."/>
            <person name="Toepel M."/>
            <person name="Tonon T."/>
            <person name="Vanneste K."/>
            <person name="Amirebrahimi M."/>
            <person name="Brakel J."/>
            <person name="Bostroem C."/>
            <person name="Chovatia M."/>
            <person name="Grimwood J."/>
            <person name="Jenkins J.W."/>
            <person name="Jueterbock A."/>
            <person name="Mraz A."/>
            <person name="Stam W.T."/>
            <person name="Tice H."/>
            <person name="Bornberg-Bauer E."/>
            <person name="Green P.J."/>
            <person name="Pearson G.A."/>
            <person name="Procaccini G."/>
            <person name="Duarte C.M."/>
            <person name="Schmutz J."/>
            <person name="Reusch T.B.H."/>
            <person name="Van de Peer Y."/>
        </authorList>
    </citation>
    <scope>NUCLEOTIDE SEQUENCE [LARGE SCALE GENOMIC DNA]</scope>
    <source>
        <strain evidence="11">cv. Finnish</strain>
    </source>
</reference>
<dbReference type="EMBL" id="LFYR01002060">
    <property type="protein sequence ID" value="KMZ57520.1"/>
    <property type="molecule type" value="Genomic_DNA"/>
</dbReference>
<keyword evidence="3 9" id="KW-0479">Metal-binding</keyword>
<keyword evidence="6" id="KW-0904">Protein phosphatase</keyword>
<comment type="cofactor">
    <cofactor evidence="9">
        <name>Mg(2+)</name>
        <dbReference type="ChEBI" id="CHEBI:18420"/>
    </cofactor>
    <text evidence="9">Binds 1 Mg(2+) ion per subunit.</text>
</comment>
<dbReference type="Gene3D" id="3.40.50.12350">
    <property type="match status" value="2"/>
</dbReference>
<dbReference type="GO" id="GO:0004725">
    <property type="term" value="F:protein tyrosine phosphatase activity"/>
    <property type="evidence" value="ECO:0000318"/>
    <property type="project" value="GO_Central"/>
</dbReference>
<dbReference type="Proteomes" id="UP000036987">
    <property type="component" value="Unassembled WGS sequence"/>
</dbReference>
<dbReference type="InterPro" id="IPR038102">
    <property type="entry name" value="EYA_dom_sf"/>
</dbReference>
<name>A0A0K9NNF0_ZOSMR</name>
<protein>
    <recommendedName>
        <fullName evidence="2">protein-tyrosine-phosphatase</fullName>
        <ecNumber evidence="2">3.1.3.48</ecNumber>
    </recommendedName>
</protein>